<dbReference type="PROSITE" id="PS51375">
    <property type="entry name" value="PPR"/>
    <property type="match status" value="1"/>
</dbReference>
<dbReference type="OrthoDB" id="185373at2759"/>
<organism evidence="4 5">
    <name type="scientific">Oryza meyeriana var. granulata</name>
    <dbReference type="NCBI Taxonomy" id="110450"/>
    <lineage>
        <taxon>Eukaryota</taxon>
        <taxon>Viridiplantae</taxon>
        <taxon>Streptophyta</taxon>
        <taxon>Embryophyta</taxon>
        <taxon>Tracheophyta</taxon>
        <taxon>Spermatophyta</taxon>
        <taxon>Magnoliopsida</taxon>
        <taxon>Liliopsida</taxon>
        <taxon>Poales</taxon>
        <taxon>Poaceae</taxon>
        <taxon>BOP clade</taxon>
        <taxon>Oryzoideae</taxon>
        <taxon>Oryzeae</taxon>
        <taxon>Oryzinae</taxon>
        <taxon>Oryza</taxon>
        <taxon>Oryza meyeriana</taxon>
    </lineage>
</organism>
<dbReference type="AlphaFoldDB" id="A0A6G1ESL2"/>
<dbReference type="GO" id="GO:0009451">
    <property type="term" value="P:RNA modification"/>
    <property type="evidence" value="ECO:0007669"/>
    <property type="project" value="InterPro"/>
</dbReference>
<evidence type="ECO:0000313" key="4">
    <source>
        <dbReference type="EMBL" id="KAF0927607.1"/>
    </source>
</evidence>
<feature type="repeat" description="PPR" evidence="3">
    <location>
        <begin position="115"/>
        <end position="149"/>
    </location>
</feature>
<dbReference type="Gene3D" id="1.25.40.10">
    <property type="entry name" value="Tetratricopeptide repeat domain"/>
    <property type="match status" value="1"/>
</dbReference>
<evidence type="ECO:0000256" key="2">
    <source>
        <dbReference type="ARBA" id="ARBA00022946"/>
    </source>
</evidence>
<dbReference type="PANTHER" id="PTHR47926">
    <property type="entry name" value="PENTATRICOPEPTIDE REPEAT-CONTAINING PROTEIN"/>
    <property type="match status" value="1"/>
</dbReference>
<evidence type="ECO:0000256" key="3">
    <source>
        <dbReference type="PROSITE-ProRule" id="PRU00708"/>
    </source>
</evidence>
<keyword evidence="2" id="KW-0809">Transit peptide</keyword>
<accession>A0A6G1ESL2</accession>
<keyword evidence="1" id="KW-0677">Repeat</keyword>
<keyword evidence="5" id="KW-1185">Reference proteome</keyword>
<name>A0A6G1ESL2_9ORYZ</name>
<comment type="caution">
    <text evidence="4">The sequence shown here is derived from an EMBL/GenBank/DDBJ whole genome shotgun (WGS) entry which is preliminary data.</text>
</comment>
<dbReference type="InterPro" id="IPR046960">
    <property type="entry name" value="PPR_At4g14850-like_plant"/>
</dbReference>
<protein>
    <recommendedName>
        <fullName evidence="6">Pentacotripeptide-repeat region of PRORP domain-containing protein</fullName>
    </recommendedName>
</protein>
<dbReference type="EMBL" id="SPHZ02000003">
    <property type="protein sequence ID" value="KAF0927607.1"/>
    <property type="molecule type" value="Genomic_DNA"/>
</dbReference>
<gene>
    <name evidence="4" type="ORF">E2562_034576</name>
</gene>
<dbReference type="PANTHER" id="PTHR47926:SF347">
    <property type="entry name" value="PENTATRICOPEPTIDE REPEAT-CONTAINING PROTEIN"/>
    <property type="match status" value="1"/>
</dbReference>
<dbReference type="GO" id="GO:0003723">
    <property type="term" value="F:RNA binding"/>
    <property type="evidence" value="ECO:0007669"/>
    <property type="project" value="InterPro"/>
</dbReference>
<evidence type="ECO:0000256" key="1">
    <source>
        <dbReference type="ARBA" id="ARBA00022737"/>
    </source>
</evidence>
<reference evidence="4 5" key="1">
    <citation type="submission" date="2019-11" db="EMBL/GenBank/DDBJ databases">
        <title>Whole genome sequence of Oryza granulata.</title>
        <authorList>
            <person name="Li W."/>
        </authorList>
    </citation>
    <scope>NUCLEOTIDE SEQUENCE [LARGE SCALE GENOMIC DNA]</scope>
    <source>
        <strain evidence="5">cv. Menghai</strain>
        <tissue evidence="4">Leaf</tissue>
    </source>
</reference>
<dbReference type="NCBIfam" id="TIGR00756">
    <property type="entry name" value="PPR"/>
    <property type="match status" value="1"/>
</dbReference>
<proteinExistence type="predicted"/>
<dbReference type="Pfam" id="PF01535">
    <property type="entry name" value="PPR"/>
    <property type="match status" value="2"/>
</dbReference>
<dbReference type="InterPro" id="IPR002885">
    <property type="entry name" value="PPR_rpt"/>
</dbReference>
<evidence type="ECO:0000313" key="5">
    <source>
        <dbReference type="Proteomes" id="UP000479710"/>
    </source>
</evidence>
<dbReference type="InterPro" id="IPR011990">
    <property type="entry name" value="TPR-like_helical_dom_sf"/>
</dbReference>
<dbReference type="Proteomes" id="UP000479710">
    <property type="component" value="Unassembled WGS sequence"/>
</dbReference>
<sequence length="259" mass="28017">MTNTAAAARFRLRATPTPLSSSASFSASPLAALTAVLSSGHPASTTTSPSIFPRALRAAADLRLPGLGLQLHALLAKTGLLDDPFSSSALLLLYATLASLPRARLLFDRIPKSASPVPWNTMIIRYAQDGFLGEAFELMTEMVECGVPVGTSTWNAVIAGCVRAREGALAVGLLGEMGAGVLRELHGFVLRNTEIVGFGPVDLDRLKESLAAGYMRSCFIEYADRVFQDVRFHSRWSSLRLIWQQKEAWRSMLMCTAMV</sequence>
<evidence type="ECO:0008006" key="6">
    <source>
        <dbReference type="Google" id="ProtNLM"/>
    </source>
</evidence>